<feature type="non-terminal residue" evidence="1">
    <location>
        <position position="1"/>
    </location>
</feature>
<dbReference type="EMBL" id="JABFAD010000011">
    <property type="protein sequence ID" value="MBA0813618.1"/>
    <property type="molecule type" value="Genomic_DNA"/>
</dbReference>
<reference evidence="1 2" key="1">
    <citation type="journal article" date="2019" name="Genome Biol. Evol.">
        <title>Insights into the evolution of the New World diploid cottons (Gossypium, subgenus Houzingenia) based on genome sequencing.</title>
        <authorList>
            <person name="Grover C.E."/>
            <person name="Arick M.A. 2nd"/>
            <person name="Thrash A."/>
            <person name="Conover J.L."/>
            <person name="Sanders W.S."/>
            <person name="Peterson D.G."/>
            <person name="Frelichowski J.E."/>
            <person name="Scheffler J.A."/>
            <person name="Scheffler B.E."/>
            <person name="Wendel J.F."/>
        </authorList>
    </citation>
    <scope>NUCLEOTIDE SEQUENCE [LARGE SCALE GENOMIC DNA]</scope>
    <source>
        <strain evidence="1">0</strain>
        <tissue evidence="1">Leaf</tissue>
    </source>
</reference>
<dbReference type="Proteomes" id="UP000593560">
    <property type="component" value="Unassembled WGS sequence"/>
</dbReference>
<organism evidence="1 2">
    <name type="scientific">Gossypium harknessii</name>
    <dbReference type="NCBI Taxonomy" id="34285"/>
    <lineage>
        <taxon>Eukaryota</taxon>
        <taxon>Viridiplantae</taxon>
        <taxon>Streptophyta</taxon>
        <taxon>Embryophyta</taxon>
        <taxon>Tracheophyta</taxon>
        <taxon>Spermatophyta</taxon>
        <taxon>Magnoliopsida</taxon>
        <taxon>eudicotyledons</taxon>
        <taxon>Gunneridae</taxon>
        <taxon>Pentapetalae</taxon>
        <taxon>rosids</taxon>
        <taxon>malvids</taxon>
        <taxon>Malvales</taxon>
        <taxon>Malvaceae</taxon>
        <taxon>Malvoideae</taxon>
        <taxon>Gossypium</taxon>
    </lineage>
</organism>
<dbReference type="AlphaFoldDB" id="A0A7J9HVF7"/>
<evidence type="ECO:0000313" key="2">
    <source>
        <dbReference type="Proteomes" id="UP000593560"/>
    </source>
</evidence>
<accession>A0A7J9HVF7</accession>
<keyword evidence="2" id="KW-1185">Reference proteome</keyword>
<proteinExistence type="predicted"/>
<comment type="caution">
    <text evidence="1">The sequence shown here is derived from an EMBL/GenBank/DDBJ whole genome shotgun (WGS) entry which is preliminary data.</text>
</comment>
<sequence>IKEHLSPVDFMVRTNSTDSNNSVVRATMKDGDVTTVLMGGVPLITFFDYV</sequence>
<protein>
    <submittedName>
        <fullName evidence="1">Uncharacterized protein</fullName>
    </submittedName>
</protein>
<evidence type="ECO:0000313" key="1">
    <source>
        <dbReference type="EMBL" id="MBA0813618.1"/>
    </source>
</evidence>
<name>A0A7J9HVF7_9ROSI</name>
<gene>
    <name evidence="1" type="ORF">Gohar_027451</name>
</gene>